<keyword evidence="2" id="KW-1185">Reference proteome</keyword>
<dbReference type="EMBL" id="JAPDNS010000002">
    <property type="protein sequence ID" value="MCW3486588.1"/>
    <property type="molecule type" value="Genomic_DNA"/>
</dbReference>
<dbReference type="InterPro" id="IPR013078">
    <property type="entry name" value="His_Pase_superF_clade-1"/>
</dbReference>
<dbReference type="PROSITE" id="PS51257">
    <property type="entry name" value="PROKAR_LIPOPROTEIN"/>
    <property type="match status" value="1"/>
</dbReference>
<comment type="caution">
    <text evidence="1">The sequence shown here is derived from an EMBL/GenBank/DDBJ whole genome shotgun (WGS) entry which is preliminary data.</text>
</comment>
<dbReference type="SUPFAM" id="SSF53254">
    <property type="entry name" value="Phosphoglycerate mutase-like"/>
    <property type="match status" value="1"/>
</dbReference>
<organism evidence="1 2">
    <name type="scientific">Chitinophaga nivalis</name>
    <dbReference type="NCBI Taxonomy" id="2991709"/>
    <lineage>
        <taxon>Bacteria</taxon>
        <taxon>Pseudomonadati</taxon>
        <taxon>Bacteroidota</taxon>
        <taxon>Chitinophagia</taxon>
        <taxon>Chitinophagales</taxon>
        <taxon>Chitinophagaceae</taxon>
        <taxon>Chitinophaga</taxon>
    </lineage>
</organism>
<gene>
    <name evidence="1" type="ORF">OL497_21985</name>
</gene>
<sequence>MRLMPILFSLFLLAGCQPKPPARIPVPVAEDSTFLTGTFFLVRHAENNPGPDSTLTLAGQQRAGALYHLLKDSAIAKIYTTRYIRSIQTADSLRIRLHLDTCIYQADTTGESLLYEMIRRGDWGKRILVVGHSNTLVPIMHSLRATPHADTIGEREYDRLFIVYKTKAASTVKEHCY</sequence>
<dbReference type="Pfam" id="PF00300">
    <property type="entry name" value="His_Phos_1"/>
    <property type="match status" value="1"/>
</dbReference>
<evidence type="ECO:0000313" key="2">
    <source>
        <dbReference type="Proteomes" id="UP001207742"/>
    </source>
</evidence>
<dbReference type="Proteomes" id="UP001207742">
    <property type="component" value="Unassembled WGS sequence"/>
</dbReference>
<accession>A0ABT3IRI1</accession>
<dbReference type="CDD" id="cd07040">
    <property type="entry name" value="HP"/>
    <property type="match status" value="1"/>
</dbReference>
<reference evidence="1 2" key="1">
    <citation type="submission" date="2022-10" db="EMBL/GenBank/DDBJ databases">
        <title>Chitinophaga nivalis PC15 sp. nov., isolated from Pyeongchang county, South Korea.</title>
        <authorList>
            <person name="Trinh H.N."/>
        </authorList>
    </citation>
    <scope>NUCLEOTIDE SEQUENCE [LARGE SCALE GENOMIC DNA]</scope>
    <source>
        <strain evidence="1 2">PC14</strain>
    </source>
</reference>
<dbReference type="RefSeq" id="WP_264733403.1">
    <property type="nucleotide sequence ID" value="NZ_JAPDNR010000001.1"/>
</dbReference>
<dbReference type="InterPro" id="IPR029033">
    <property type="entry name" value="His_PPase_superfam"/>
</dbReference>
<name>A0ABT3IRI1_9BACT</name>
<protein>
    <submittedName>
        <fullName evidence="1">Histidine phosphatase family protein</fullName>
    </submittedName>
</protein>
<proteinExistence type="predicted"/>
<dbReference type="Gene3D" id="3.40.50.1240">
    <property type="entry name" value="Phosphoglycerate mutase-like"/>
    <property type="match status" value="1"/>
</dbReference>
<evidence type="ECO:0000313" key="1">
    <source>
        <dbReference type="EMBL" id="MCW3486588.1"/>
    </source>
</evidence>